<dbReference type="EC" id="6.2.1.30" evidence="3"/>
<dbReference type="InterPro" id="IPR045851">
    <property type="entry name" value="AMP-bd_C_sf"/>
</dbReference>
<evidence type="ECO:0000259" key="5">
    <source>
        <dbReference type="Pfam" id="PF14535"/>
    </source>
</evidence>
<proteinExistence type="inferred from homology"/>
<evidence type="ECO:0000313" key="7">
    <source>
        <dbReference type="Proteomes" id="UP000649151"/>
    </source>
</evidence>
<keyword evidence="7" id="KW-1185">Reference proteome</keyword>
<comment type="similarity">
    <text evidence="3">Belongs to the phenylacetyl-CoA ligase family.</text>
</comment>
<dbReference type="SUPFAM" id="SSF56801">
    <property type="entry name" value="Acetyl-CoA synthetase-like"/>
    <property type="match status" value="1"/>
</dbReference>
<dbReference type="EMBL" id="JACOQK010000001">
    <property type="protein sequence ID" value="MBC5787661.1"/>
    <property type="molecule type" value="Genomic_DNA"/>
</dbReference>
<feature type="domain" description="AMP-dependent ligase C-terminal" evidence="5">
    <location>
        <begin position="332"/>
        <end position="429"/>
    </location>
</feature>
<dbReference type="InterPro" id="IPR028154">
    <property type="entry name" value="AMP-dep_Lig_C"/>
</dbReference>
<dbReference type="Gene3D" id="3.30.300.30">
    <property type="match status" value="1"/>
</dbReference>
<dbReference type="Pfam" id="PF00501">
    <property type="entry name" value="AMP-binding"/>
    <property type="match status" value="1"/>
</dbReference>
<dbReference type="Gene3D" id="3.40.50.12780">
    <property type="entry name" value="N-terminal domain of ligase-like"/>
    <property type="match status" value="1"/>
</dbReference>
<evidence type="ECO:0000256" key="3">
    <source>
        <dbReference type="PIRNR" id="PIRNR006444"/>
    </source>
</evidence>
<evidence type="ECO:0000313" key="6">
    <source>
        <dbReference type="EMBL" id="MBC5787661.1"/>
    </source>
</evidence>
<dbReference type="Proteomes" id="UP000649151">
    <property type="component" value="Unassembled WGS sequence"/>
</dbReference>
<dbReference type="InterPro" id="IPR042099">
    <property type="entry name" value="ANL_N_sf"/>
</dbReference>
<dbReference type="RefSeq" id="WP_069986734.1">
    <property type="nucleotide sequence ID" value="NZ_JACOQK010000001.1"/>
</dbReference>
<dbReference type="InterPro" id="IPR000873">
    <property type="entry name" value="AMP-dep_synth/lig_dom"/>
</dbReference>
<feature type="domain" description="AMP-dependent synthetase/ligase" evidence="4">
    <location>
        <begin position="90"/>
        <end position="283"/>
    </location>
</feature>
<dbReference type="InterPro" id="IPR011880">
    <property type="entry name" value="PA_CoA_ligase"/>
</dbReference>
<comment type="caution">
    <text evidence="6">The sequence shown here is derived from an EMBL/GenBank/DDBJ whole genome shotgun (WGS) entry which is preliminary data.</text>
</comment>
<sequence>MFWEKDIETMPRNQLEELQLERLKWVVDYADRNVEFYHKKFEAAGVTSEKIKSLADVKYLPFTTKADLRDNYPYGLCAAPKNKIVRTHASSGTTGKPTVGLYTRNDLENWANQVARLAVAVGVTSDDIIQIAFGYGLFTGALGLHYGLEKIGCDVIPASSGNTKRQLMLMEDLGVTGLVATPSYAMYMSEVAKETGAKLDALRIGLFGSEGCTPEMAHKIEKNFHLFATDNYGLTELNGPGVAGDCIEKTGMHFAEDHFLPEIINSDTLEVKDRGEEGELVVTTLTKEGMPMIRYRTKDITRLHYDACPCGRTHVRMEKVKGRSDDMMVIKGVNVFPSQIESVLVGMAEIGGHYQLIIRRDAKYRDTLEIKVELIDGSLLENFKALEDLQARINAKLREVLRLDVKVSLVQPKTLERFEGKAKRIVDLRDQVE</sequence>
<name>A0ABR7IR85_9CLOT</name>
<keyword evidence="3" id="KW-0547">Nucleotide-binding</keyword>
<dbReference type="CDD" id="cd05913">
    <property type="entry name" value="PaaK"/>
    <property type="match status" value="1"/>
</dbReference>
<keyword evidence="1" id="KW-0596">Phosphopantetheine</keyword>
<evidence type="ECO:0000259" key="4">
    <source>
        <dbReference type="Pfam" id="PF00501"/>
    </source>
</evidence>
<dbReference type="PIRSF" id="PIRSF006444">
    <property type="entry name" value="PaaK"/>
    <property type="match status" value="1"/>
</dbReference>
<dbReference type="Pfam" id="PF14535">
    <property type="entry name" value="AMP-binding_C_2"/>
    <property type="match status" value="1"/>
</dbReference>
<evidence type="ECO:0000256" key="1">
    <source>
        <dbReference type="ARBA" id="ARBA00022450"/>
    </source>
</evidence>
<comment type="pathway">
    <text evidence="3">Aromatic compound metabolism; phenylacetate degradation.</text>
</comment>
<comment type="catalytic activity">
    <reaction evidence="3">
        <text>2-phenylacetate + ATP + CoA = phenylacetyl-CoA + AMP + diphosphate</text>
        <dbReference type="Rhea" id="RHEA:20956"/>
        <dbReference type="ChEBI" id="CHEBI:18401"/>
        <dbReference type="ChEBI" id="CHEBI:30616"/>
        <dbReference type="ChEBI" id="CHEBI:33019"/>
        <dbReference type="ChEBI" id="CHEBI:57287"/>
        <dbReference type="ChEBI" id="CHEBI:57390"/>
        <dbReference type="ChEBI" id="CHEBI:456215"/>
        <dbReference type="EC" id="6.2.1.30"/>
    </reaction>
</comment>
<reference evidence="6 7" key="1">
    <citation type="submission" date="2020-08" db="EMBL/GenBank/DDBJ databases">
        <title>Genome public.</title>
        <authorList>
            <person name="Liu C."/>
            <person name="Sun Q."/>
        </authorList>
    </citation>
    <scope>NUCLEOTIDE SEQUENCE [LARGE SCALE GENOMIC DNA]</scope>
    <source>
        <strain evidence="6 7">NSJ-27</strain>
    </source>
</reference>
<dbReference type="GO" id="GO:0016874">
    <property type="term" value="F:ligase activity"/>
    <property type="evidence" value="ECO:0007669"/>
    <property type="project" value="UniProtKB-KW"/>
</dbReference>
<keyword evidence="2" id="KW-0597">Phosphoprotein</keyword>
<protein>
    <recommendedName>
        <fullName evidence="3">Phenylacetate-coenzyme A ligase</fullName>
        <ecNumber evidence="3">6.2.1.30</ecNumber>
    </recommendedName>
    <alternativeName>
        <fullName evidence="3">Phenylacetyl-CoA ligase</fullName>
    </alternativeName>
</protein>
<keyword evidence="3 6" id="KW-0436">Ligase</keyword>
<evidence type="ECO:0000256" key="2">
    <source>
        <dbReference type="ARBA" id="ARBA00022553"/>
    </source>
</evidence>
<dbReference type="PANTHER" id="PTHR43439">
    <property type="entry name" value="PHENYLACETATE-COENZYME A LIGASE"/>
    <property type="match status" value="1"/>
</dbReference>
<dbReference type="InterPro" id="IPR051414">
    <property type="entry name" value="Adenylate-forming_Reductase"/>
</dbReference>
<accession>A0ABR7IR85</accession>
<dbReference type="PANTHER" id="PTHR43439:SF2">
    <property type="entry name" value="ENZYME, PUTATIVE (JCVI)-RELATED"/>
    <property type="match status" value="1"/>
</dbReference>
<gene>
    <name evidence="6" type="ORF">H8Z77_06465</name>
</gene>
<organism evidence="6 7">
    <name type="scientific">Clostridium facile</name>
    <dbReference type="NCBI Taxonomy" id="2763035"/>
    <lineage>
        <taxon>Bacteria</taxon>
        <taxon>Bacillati</taxon>
        <taxon>Bacillota</taxon>
        <taxon>Clostridia</taxon>
        <taxon>Eubacteriales</taxon>
        <taxon>Clostridiaceae</taxon>
        <taxon>Clostridium</taxon>
    </lineage>
</organism>
<comment type="function">
    <text evidence="3">Catalyzes the activation of phenylacetic acid (PA) to phenylacetyl-CoA (PA-CoA).</text>
</comment>